<accession>S7XGU5</accession>
<evidence type="ECO:0000313" key="10">
    <source>
        <dbReference type="EMBL" id="EPR78264.1"/>
    </source>
</evidence>
<dbReference type="Gene3D" id="2.130.10.10">
    <property type="entry name" value="YVTN repeat-like/Quinoprotein amine dehydrogenase"/>
    <property type="match status" value="1"/>
</dbReference>
<keyword evidence="11" id="KW-1185">Reference proteome</keyword>
<sequence>MKIPVIAHNYKQTSKQRKNDISVKSYIKSSSYFPLYEEREYIRSLNSTKIERLLSKPFVYSLPGHREGVNQLKMFDDVILTSSYDGEIIKWDLKNREIVKKYGKYQNAKIEILDEKNIFISDGKVVNLLEDEVKFSYEVEDYVRNIYYNENLMVCGYNNLLVFDKERMHYKNKFKGEYGFCVKENNLVVCGDGSHVILFDERIEKEINRVKVGLCPNDIKINNEFYKLLVANEDKNVYEVDMRNFKIKNYYGHTNSVLSVDYHPNKKDFISGSMDMSIRISGGKDIYYNNRMLEVNVVKYDSSGEYIISCSNDTSIRVWRSKADKKAVMSRREKNTMIYNEQLKEKYKDVKEIRRIRNHRFLPKKLKNSIKELNKEREAKKRKEEKRKNTENK</sequence>
<dbReference type="InterPro" id="IPR007287">
    <property type="entry name" value="Sof1"/>
</dbReference>
<dbReference type="Pfam" id="PF04158">
    <property type="entry name" value="Sof1"/>
    <property type="match status" value="1"/>
</dbReference>
<feature type="region of interest" description="Disordered" evidence="8">
    <location>
        <begin position="372"/>
        <end position="393"/>
    </location>
</feature>
<dbReference type="PANTHER" id="PTHR22851:SF0">
    <property type="entry name" value="DDB1- AND CUL4-ASSOCIATED FACTOR 13"/>
    <property type="match status" value="1"/>
</dbReference>
<dbReference type="InterPro" id="IPR051733">
    <property type="entry name" value="WD_repeat_DCAF13/WDSOF1"/>
</dbReference>
<dbReference type="PANTHER" id="PTHR22851">
    <property type="entry name" value="U3 SMALL NUCLEOLAR RNA U3 SNORNA ASSOCIATED PROTEIN"/>
    <property type="match status" value="1"/>
</dbReference>
<comment type="caution">
    <text evidence="10">The sequence shown here is derived from an EMBL/GenBank/DDBJ whole genome shotgun (WGS) entry which is preliminary data.</text>
</comment>
<comment type="similarity">
    <text evidence="2">Belongs to the WD repeat DCAF13/WDSOF1 family.</text>
</comment>
<keyword evidence="5" id="KW-0539">Nucleus</keyword>
<dbReference type="GO" id="GO:0000462">
    <property type="term" value="P:maturation of SSU-rRNA from tricistronic rRNA transcript (SSU-rRNA, 5.8S rRNA, LSU-rRNA)"/>
    <property type="evidence" value="ECO:0007669"/>
    <property type="project" value="TreeGrafter"/>
</dbReference>
<dbReference type="OMA" id="EDHNAYI"/>
<dbReference type="OrthoDB" id="10249065at2759"/>
<evidence type="ECO:0000256" key="5">
    <source>
        <dbReference type="ARBA" id="ARBA00023242"/>
    </source>
</evidence>
<protein>
    <submittedName>
        <fullName evidence="10">WD repeat and SOF domain-containing protein</fullName>
    </submittedName>
</protein>
<evidence type="ECO:0000256" key="1">
    <source>
        <dbReference type="ARBA" id="ARBA00004604"/>
    </source>
</evidence>
<feature type="repeat" description="WD" evidence="7">
    <location>
        <begin position="250"/>
        <end position="280"/>
    </location>
</feature>
<evidence type="ECO:0000256" key="6">
    <source>
        <dbReference type="ARBA" id="ARBA00023274"/>
    </source>
</evidence>
<name>S7XGU5_SPRLO</name>
<proteinExistence type="inferred from homology"/>
<evidence type="ECO:0000256" key="8">
    <source>
        <dbReference type="SAM" id="MobiDB-lite"/>
    </source>
</evidence>
<evidence type="ECO:0000259" key="9">
    <source>
        <dbReference type="Pfam" id="PF04158"/>
    </source>
</evidence>
<feature type="repeat" description="WD" evidence="7">
    <location>
        <begin position="288"/>
        <end position="329"/>
    </location>
</feature>
<dbReference type="InParanoid" id="S7XGU5"/>
<organism evidence="10 11">
    <name type="scientific">Spraguea lophii (strain 42_110)</name>
    <name type="common">Microsporidian parasite</name>
    <dbReference type="NCBI Taxonomy" id="1358809"/>
    <lineage>
        <taxon>Eukaryota</taxon>
        <taxon>Fungi</taxon>
        <taxon>Fungi incertae sedis</taxon>
        <taxon>Microsporidia</taxon>
        <taxon>Spragueidae</taxon>
        <taxon>Spraguea</taxon>
    </lineage>
</organism>
<dbReference type="FunCoup" id="S7XGU5">
    <property type="interactions" value="336"/>
</dbReference>
<keyword evidence="4" id="KW-0677">Repeat</keyword>
<dbReference type="InterPro" id="IPR015943">
    <property type="entry name" value="WD40/YVTN_repeat-like_dom_sf"/>
</dbReference>
<dbReference type="Proteomes" id="UP000014978">
    <property type="component" value="Unassembled WGS sequence"/>
</dbReference>
<dbReference type="SUPFAM" id="SSF50978">
    <property type="entry name" value="WD40 repeat-like"/>
    <property type="match status" value="1"/>
</dbReference>
<comment type="subcellular location">
    <subcellularLocation>
        <location evidence="1">Nucleus</location>
        <location evidence="1">Nucleolus</location>
    </subcellularLocation>
</comment>
<dbReference type="InterPro" id="IPR036322">
    <property type="entry name" value="WD40_repeat_dom_sf"/>
</dbReference>
<dbReference type="PROSITE" id="PS50294">
    <property type="entry name" value="WD_REPEATS_REGION"/>
    <property type="match status" value="1"/>
</dbReference>
<dbReference type="PROSITE" id="PS50082">
    <property type="entry name" value="WD_REPEATS_2"/>
    <property type="match status" value="3"/>
</dbReference>
<dbReference type="InterPro" id="IPR001680">
    <property type="entry name" value="WD40_rpt"/>
</dbReference>
<dbReference type="STRING" id="1358809.S7XGU5"/>
<reference evidence="11" key="1">
    <citation type="journal article" date="2013" name="PLoS Genet.">
        <title>The genome of Spraguea lophii and the basis of host-microsporidian interactions.</title>
        <authorList>
            <person name="Campbell S.E."/>
            <person name="Williams T.A."/>
            <person name="Yousuf A."/>
            <person name="Soanes D.M."/>
            <person name="Paszkiewicz K.H."/>
            <person name="Williams B.A.P."/>
        </authorList>
    </citation>
    <scope>NUCLEOTIDE SEQUENCE [LARGE SCALE GENOMIC DNA]</scope>
    <source>
        <strain evidence="11">42_110</strain>
    </source>
</reference>
<evidence type="ECO:0000313" key="11">
    <source>
        <dbReference type="Proteomes" id="UP000014978"/>
    </source>
</evidence>
<gene>
    <name evidence="10" type="ORF">SLOPH_2063</name>
</gene>
<evidence type="ECO:0000256" key="7">
    <source>
        <dbReference type="PROSITE-ProRule" id="PRU00221"/>
    </source>
</evidence>
<evidence type="ECO:0000256" key="4">
    <source>
        <dbReference type="ARBA" id="ARBA00022737"/>
    </source>
</evidence>
<dbReference type="HOGENOM" id="CLU_033999_0_0_1"/>
<dbReference type="SMART" id="SM00320">
    <property type="entry name" value="WD40"/>
    <property type="match status" value="3"/>
</dbReference>
<keyword evidence="6" id="KW-0687">Ribonucleoprotein</keyword>
<feature type="domain" description="Sof1-like protein" evidence="9">
    <location>
        <begin position="324"/>
        <end position="391"/>
    </location>
</feature>
<evidence type="ECO:0000256" key="3">
    <source>
        <dbReference type="ARBA" id="ARBA00022574"/>
    </source>
</evidence>
<dbReference type="EMBL" id="ATCN01000911">
    <property type="protein sequence ID" value="EPR78264.1"/>
    <property type="molecule type" value="Genomic_DNA"/>
</dbReference>
<dbReference type="Pfam" id="PF00400">
    <property type="entry name" value="WD40"/>
    <property type="match status" value="3"/>
</dbReference>
<dbReference type="VEuPathDB" id="MicrosporidiaDB:SLOPH_2063"/>
<dbReference type="GO" id="GO:0032040">
    <property type="term" value="C:small-subunit processome"/>
    <property type="evidence" value="ECO:0007669"/>
    <property type="project" value="EnsemblFungi"/>
</dbReference>
<dbReference type="AlphaFoldDB" id="S7XGU5"/>
<keyword evidence="3 7" id="KW-0853">WD repeat</keyword>
<evidence type="ECO:0000256" key="2">
    <source>
        <dbReference type="ARBA" id="ARBA00005649"/>
    </source>
</evidence>
<feature type="repeat" description="WD" evidence="7">
    <location>
        <begin position="62"/>
        <end position="101"/>
    </location>
</feature>